<dbReference type="InterPro" id="IPR049092">
    <property type="entry name" value="MIOS_a-sol"/>
</dbReference>
<keyword evidence="2" id="KW-0677">Repeat</keyword>
<comment type="caution">
    <text evidence="6">The sequence shown here is derived from an EMBL/GenBank/DDBJ whole genome shotgun (WGS) entry which is preliminary data.</text>
</comment>
<evidence type="ECO:0000256" key="2">
    <source>
        <dbReference type="ARBA" id="ARBA00022737"/>
    </source>
</evidence>
<dbReference type="OrthoDB" id="341486at2759"/>
<keyword evidence="1" id="KW-0853">WD repeat</keyword>
<dbReference type="PANTHER" id="PTHR16453">
    <property type="entry name" value="WD40 DOMAIN-CONTAINING PROTEIN MIO FAMILY MEMBER"/>
    <property type="match status" value="1"/>
</dbReference>
<dbReference type="CDD" id="cd16691">
    <property type="entry name" value="mRING-H2-C3H3C2_Mio"/>
    <property type="match status" value="1"/>
</dbReference>
<accession>A0A9K3PWW0</accession>
<dbReference type="InterPro" id="IPR001680">
    <property type="entry name" value="WD40_rpt"/>
</dbReference>
<protein>
    <submittedName>
        <fullName evidence="6">Zinc-ribbon like family protein</fullName>
    </submittedName>
</protein>
<dbReference type="GO" id="GO:0005737">
    <property type="term" value="C:cytoplasm"/>
    <property type="evidence" value="ECO:0007669"/>
    <property type="project" value="TreeGrafter"/>
</dbReference>
<reference evidence="6" key="2">
    <citation type="submission" date="2021-04" db="EMBL/GenBank/DDBJ databases">
        <authorList>
            <person name="Podell S."/>
        </authorList>
    </citation>
    <scope>NUCLEOTIDE SEQUENCE</scope>
    <source>
        <strain evidence="6">Hildebrandi</strain>
    </source>
</reference>
<feature type="compositionally biased region" description="Polar residues" evidence="3">
    <location>
        <begin position="243"/>
        <end position="254"/>
    </location>
</feature>
<dbReference type="SMART" id="SM00320">
    <property type="entry name" value="WD40"/>
    <property type="match status" value="2"/>
</dbReference>
<dbReference type="EMBL" id="JAGRRH010000010">
    <property type="protein sequence ID" value="KAG7362787.1"/>
    <property type="molecule type" value="Genomic_DNA"/>
</dbReference>
<evidence type="ECO:0000256" key="1">
    <source>
        <dbReference type="ARBA" id="ARBA00022574"/>
    </source>
</evidence>
<evidence type="ECO:0000259" key="4">
    <source>
        <dbReference type="Pfam" id="PF17034"/>
    </source>
</evidence>
<keyword evidence="7" id="KW-1185">Reference proteome</keyword>
<reference evidence="6" key="1">
    <citation type="journal article" date="2021" name="Sci. Rep.">
        <title>Diploid genomic architecture of Nitzschia inconspicua, an elite biomass production diatom.</title>
        <authorList>
            <person name="Oliver A."/>
            <person name="Podell S."/>
            <person name="Pinowska A."/>
            <person name="Traller J.C."/>
            <person name="Smith S.R."/>
            <person name="McClure R."/>
            <person name="Beliaev A."/>
            <person name="Bohutskyi P."/>
            <person name="Hill E.A."/>
            <person name="Rabines A."/>
            <person name="Zheng H."/>
            <person name="Allen L.Z."/>
            <person name="Kuo A."/>
            <person name="Grigoriev I.V."/>
            <person name="Allen A.E."/>
            <person name="Hazlebeck D."/>
            <person name="Allen E.E."/>
        </authorList>
    </citation>
    <scope>NUCLEOTIDE SEQUENCE</scope>
    <source>
        <strain evidence="6">Hildebrandi</strain>
    </source>
</reference>
<gene>
    <name evidence="6" type="ORF">IV203_026147</name>
</gene>
<evidence type="ECO:0000259" key="5">
    <source>
        <dbReference type="Pfam" id="PF21719"/>
    </source>
</evidence>
<dbReference type="PANTHER" id="PTHR16453:SF9">
    <property type="entry name" value="GATOR COMPLEX PROTEIN MIOS"/>
    <property type="match status" value="1"/>
</dbReference>
<feature type="compositionally biased region" description="Polar residues" evidence="3">
    <location>
        <begin position="8"/>
        <end position="24"/>
    </location>
</feature>
<feature type="domain" description="MIOS-like alpha-solenoid" evidence="5">
    <location>
        <begin position="795"/>
        <end position="1033"/>
    </location>
</feature>
<evidence type="ECO:0000313" key="7">
    <source>
        <dbReference type="Proteomes" id="UP000693970"/>
    </source>
</evidence>
<feature type="region of interest" description="Disordered" evidence="3">
    <location>
        <begin position="241"/>
        <end position="265"/>
    </location>
</feature>
<evidence type="ECO:0000256" key="3">
    <source>
        <dbReference type="SAM" id="MobiDB-lite"/>
    </source>
</evidence>
<proteinExistence type="predicted"/>
<name>A0A9K3PWW0_9STRA</name>
<feature type="domain" description="GATOR2 complex protein MIO zinc-ribbon like" evidence="4">
    <location>
        <begin position="1182"/>
        <end position="1306"/>
    </location>
</feature>
<feature type="region of interest" description="Disordered" evidence="3">
    <location>
        <begin position="1"/>
        <end position="29"/>
    </location>
</feature>
<evidence type="ECO:0000313" key="6">
    <source>
        <dbReference type="EMBL" id="KAG7362787.1"/>
    </source>
</evidence>
<dbReference type="Proteomes" id="UP000693970">
    <property type="component" value="Unassembled WGS sequence"/>
</dbReference>
<sequence length="1328" mass="144585">MSQREETTAESSSRGLASGTSTIISSSYPVAPYPPVMNVRANASPQKSALSSSPHYSTVYGGGAASALTASDVRGGGGGDSLARLENALTSSSGDMSMTSGTTSDADVYGQYSSMRMGSSVQQYNKSGSNISSSSSISNNNNNTMSSASSLTTSNLQGTTATTSLKSQITFCPGWHDVVAIINCAPSTTYIRPLPRIMSNGSNLLANQSSVIADGNQPSSRKLGPVMLELRKVEVAEAALRPKQSSHYESKLQQSSTSMGSGRGGGVLRLPSSLRNGNDYDNDETGLDGYEGMGNLDPKFFTTRTVGISRGNPSLGLSVASTCLAMSPVQNYDSVMAATGSTTGALCIHHFELDELDEIDITNASINGEVTRASFSASPIEYFHNSRHHRQATAVAWRPVKSSHVAVGLVGSTVSGSMPHAGHHHHHRRAGPGMRTSGDREFCCFLWDIIDNKKTTSPLQKLCHNTPVASMAWMMDGQTLVVGSHQRTVHLYDMRVEAGTNAPPLSAHVHESGVHGIEVDPHRPYLMATFCRGVGEPVKLFDIRRMEKAVSEIKITSSMSQESSSLLNPSHRTQQSKVEAIHWSMLEPGILSIAAGDFVQHYDTSSGARPVLVKVNHCRGGTIVKDLALYRGKNEKAFDEAASLGDMVSRKGSNESTQHEDDVATSATIVDVSDRLVRMLYPRRMLAVLGDRTIQDIPTDHVAPVAISRRDGRLVHALGPHLFMGAPDVGPAGMEKTTISTDEDDISAVMMKRARCIQASAYSMDPESNIKLLSAEISMEGRTTERLPSQSTKYSNRELIRLWSWIDRVEALSFQDVEDLDNENIWTAKGLLDAGTWHLLEIETSASGDSVESHVEVSLSETLGCNVYDSTSRRAALAANGWAGKYDLTIAMAECEALGEFERSAALAVWHENVGAAVVALQRGSQAMRSKAKECPNSSLDNIRYAETLDLVAMCIAGYGGKTAAQLAVWRTACTGLLQREDLSLEKSGQSGIAYLRGLCEFLLNVGTNESLSHVLDNPHLSLSDRVAFACRFLGNAKLAAYLRRCIEKCQREGIIEGLVITGLSKDGIKILQSFVDIYSDIQTTALVVSRVVFPPDWTHERRTCLEWVECYRSILNTWQMWQSRGMFDVDRAEVLRRFKARVNGATNYQRRMPANPRARQSPQPPDPDILPSNPAQMEVRCNYCSSPMSLKRNAGMTNQWLSKMQPLLNCCPQCRKPLPRCSICLLSLGALNPYMELTRQRQGTRAVGGKNSQTSDDLSSLSSMSFAEWYTWCMRCRHGGHAHHMLGWFANQKTCPVSGCNCECEFDGVKKLNRPAICLEVRNDGST</sequence>
<organism evidence="6 7">
    <name type="scientific">Nitzschia inconspicua</name>
    <dbReference type="NCBI Taxonomy" id="303405"/>
    <lineage>
        <taxon>Eukaryota</taxon>
        <taxon>Sar</taxon>
        <taxon>Stramenopiles</taxon>
        <taxon>Ochrophyta</taxon>
        <taxon>Bacillariophyta</taxon>
        <taxon>Bacillariophyceae</taxon>
        <taxon>Bacillariophycidae</taxon>
        <taxon>Bacillariales</taxon>
        <taxon>Bacillariaceae</taxon>
        <taxon>Nitzschia</taxon>
    </lineage>
</organism>
<feature type="region of interest" description="Disordered" evidence="3">
    <location>
        <begin position="1150"/>
        <end position="1173"/>
    </location>
</feature>
<feature type="region of interest" description="Disordered" evidence="3">
    <location>
        <begin position="120"/>
        <end position="151"/>
    </location>
</feature>
<dbReference type="InterPro" id="IPR031488">
    <property type="entry name" value="Zn_ribbon_mio"/>
</dbReference>
<dbReference type="Pfam" id="PF21719">
    <property type="entry name" value="MIOS_a-sol"/>
    <property type="match status" value="1"/>
</dbReference>
<feature type="compositionally biased region" description="Low complexity" evidence="3">
    <location>
        <begin position="125"/>
        <end position="151"/>
    </location>
</feature>
<dbReference type="Pfam" id="PF17034">
    <property type="entry name" value="zinc_ribbon_16"/>
    <property type="match status" value="1"/>
</dbReference>
<dbReference type="InterPro" id="IPR037593">
    <property type="entry name" value="MIOS/Sea4"/>
</dbReference>